<dbReference type="GO" id="GO:0035869">
    <property type="term" value="C:ciliary transition zone"/>
    <property type="evidence" value="ECO:0007669"/>
    <property type="project" value="TreeGrafter"/>
</dbReference>
<feature type="compositionally biased region" description="Acidic residues" evidence="1">
    <location>
        <begin position="572"/>
        <end position="585"/>
    </location>
</feature>
<feature type="compositionally biased region" description="Acidic residues" evidence="1">
    <location>
        <begin position="554"/>
        <end position="564"/>
    </location>
</feature>
<comment type="caution">
    <text evidence="4">The sequence shown here is derived from an EMBL/GenBank/DDBJ whole genome shotgun (WGS) entry which is preliminary data.</text>
</comment>
<evidence type="ECO:0000259" key="2">
    <source>
        <dbReference type="Pfam" id="PF15625"/>
    </source>
</evidence>
<gene>
    <name evidence="4" type="ORF">GBAR_LOCUS24867</name>
</gene>
<dbReference type="Proteomes" id="UP001174909">
    <property type="component" value="Unassembled WGS sequence"/>
</dbReference>
<dbReference type="PANTHER" id="PTHR20837:SF0">
    <property type="entry name" value="COILED-COIL AND C2 DOMAIN-CONTAINING PROTEIN 2A"/>
    <property type="match status" value="1"/>
</dbReference>
<feature type="region of interest" description="Disordered" evidence="1">
    <location>
        <begin position="544"/>
        <end position="592"/>
    </location>
</feature>
<dbReference type="GO" id="GO:1904491">
    <property type="term" value="P:protein localization to ciliary transition zone"/>
    <property type="evidence" value="ECO:0007669"/>
    <property type="project" value="TreeGrafter"/>
</dbReference>
<protein>
    <submittedName>
        <fullName evidence="4">Coiled-coil and C2 domain-containing protein 2A</fullName>
    </submittedName>
</protein>
<feature type="region of interest" description="Disordered" evidence="1">
    <location>
        <begin position="236"/>
        <end position="259"/>
    </location>
</feature>
<feature type="region of interest" description="Disordered" evidence="1">
    <location>
        <begin position="16"/>
        <end position="68"/>
    </location>
</feature>
<dbReference type="InterPro" id="IPR028928">
    <property type="entry name" value="CC2D2AN-C2"/>
</dbReference>
<evidence type="ECO:0000259" key="3">
    <source>
        <dbReference type="Pfam" id="PF17661"/>
    </source>
</evidence>
<dbReference type="EMBL" id="CASHTH010003434">
    <property type="protein sequence ID" value="CAI8044904.1"/>
    <property type="molecule type" value="Genomic_DNA"/>
</dbReference>
<dbReference type="Pfam" id="PF15625">
    <property type="entry name" value="CC2D2AN-C2"/>
    <property type="match status" value="1"/>
</dbReference>
<dbReference type="InterPro" id="IPR052434">
    <property type="entry name" value="Tectonic-like_complex_comp"/>
</dbReference>
<evidence type="ECO:0000313" key="5">
    <source>
        <dbReference type="Proteomes" id="UP001174909"/>
    </source>
</evidence>
<dbReference type="PANTHER" id="PTHR20837">
    <property type="entry name" value="CENTROSOMAL PROTEIN-RELATED"/>
    <property type="match status" value="1"/>
</dbReference>
<dbReference type="GO" id="GO:1905515">
    <property type="term" value="P:non-motile cilium assembly"/>
    <property type="evidence" value="ECO:0007669"/>
    <property type="project" value="TreeGrafter"/>
</dbReference>
<feature type="region of interest" description="Disordered" evidence="1">
    <location>
        <begin position="107"/>
        <end position="218"/>
    </location>
</feature>
<evidence type="ECO:0000256" key="1">
    <source>
        <dbReference type="SAM" id="MobiDB-lite"/>
    </source>
</evidence>
<name>A0AA35X5E8_GEOBA</name>
<feature type="domain" description="CC2D2A N-terminal C2" evidence="2">
    <location>
        <begin position="636"/>
        <end position="718"/>
    </location>
</feature>
<evidence type="ECO:0000313" key="4">
    <source>
        <dbReference type="EMBL" id="CAI8044904.1"/>
    </source>
</evidence>
<sequence length="730" mass="83198">MASIVRERVIARLHQRQVEETERRARDQILTTRFDEPLPLSPSPTPSTSSHPHNPTQQPSREGRGTSLRWRLLSRRLPEAVERNVEEQSYQFFTGTAEDLEMPVRITRQGGREEGEVRGGGTEVVEEEGEREGAARDDEREGEGDGTEEDEDVVEGESGDAVHSSGPDLEEPTEEGTEPAEEGTEESPDESSQQVPETDTEDSALLRGRGASRQLLRPPTTIYVPHRVRLEREDGVYFTPSSGPPGTAVEERTPSGMPPRFCEDEGLYVGRRPRLKWTNRIIVENRLLHRYDKGRGLFGEDGVVLALPDPLQESPLRPPILAHDPTRHISCSPHHAKQKRATNRKMIPQGSGSYQLDLTLSSLHFSHHPLFSLEHVMCAGLSRSCDDYHLLMDHTTSDYLLQKLYALKTASVDLQQSLEHLDGGSSEEVEARLNLRRYTREVRSLRRQWREREASKHRLLLSILRMWGLLKSVRDRQGYSSTSLSITFRRQAVDGEEEMGLREREIGEEVEEEREWYHMEELPQRETVYQTQLAQWRRALKKMRKQQRSRESENGGEEEEGENEEGGKREGEGEDEEEEEEEGGEETPGSVVGSHASLAADSVIPQCPRPDPPAPFDPEGVHLSLVQFYQQFTRAPGDPILLPLVQDSNPVSQSPSRGEQMRRGEVSRARLKIRVFYNDRLVYTTQETSIGSDFSVHFDETFHIQIVHWPRTIKLQVHVYQMCVYCTLHT</sequence>
<organism evidence="4 5">
    <name type="scientific">Geodia barretti</name>
    <name type="common">Barrett's horny sponge</name>
    <dbReference type="NCBI Taxonomy" id="519541"/>
    <lineage>
        <taxon>Eukaryota</taxon>
        <taxon>Metazoa</taxon>
        <taxon>Porifera</taxon>
        <taxon>Demospongiae</taxon>
        <taxon>Heteroscleromorpha</taxon>
        <taxon>Tetractinellida</taxon>
        <taxon>Astrophorina</taxon>
        <taxon>Geodiidae</taxon>
        <taxon>Geodia</taxon>
    </lineage>
</organism>
<feature type="compositionally biased region" description="Acidic residues" evidence="1">
    <location>
        <begin position="168"/>
        <end position="189"/>
    </location>
</feature>
<feature type="compositionally biased region" description="Acidic residues" evidence="1">
    <location>
        <begin position="140"/>
        <end position="158"/>
    </location>
</feature>
<keyword evidence="5" id="KW-1185">Reference proteome</keyword>
<accession>A0AA35X5E8</accession>
<dbReference type="Pfam" id="PF17661">
    <property type="entry name" value="DUF5523"/>
    <property type="match status" value="1"/>
</dbReference>
<dbReference type="InterPro" id="IPR041510">
    <property type="entry name" value="DUF5523"/>
</dbReference>
<dbReference type="AlphaFoldDB" id="A0AA35X5E8"/>
<feature type="compositionally biased region" description="Basic and acidic residues" evidence="1">
    <location>
        <begin position="16"/>
        <end position="27"/>
    </location>
</feature>
<proteinExistence type="predicted"/>
<feature type="domain" description="DUF5523" evidence="3">
    <location>
        <begin position="170"/>
        <end position="323"/>
    </location>
</feature>
<reference evidence="4" key="1">
    <citation type="submission" date="2023-03" db="EMBL/GenBank/DDBJ databases">
        <authorList>
            <person name="Steffen K."/>
            <person name="Cardenas P."/>
        </authorList>
    </citation>
    <scope>NUCLEOTIDE SEQUENCE</scope>
</reference>